<evidence type="ECO:0008006" key="3">
    <source>
        <dbReference type="Google" id="ProtNLM"/>
    </source>
</evidence>
<dbReference type="EMBL" id="JBJQOH010000002">
    <property type="protein sequence ID" value="KAL3696149.1"/>
    <property type="molecule type" value="Genomic_DNA"/>
</dbReference>
<gene>
    <name evidence="1" type="ORF">R1sor_010225</name>
</gene>
<dbReference type="PANTHER" id="PTHR33116">
    <property type="entry name" value="REVERSE TRANSCRIPTASE ZINC-BINDING DOMAIN-CONTAINING PROTEIN-RELATED-RELATED"/>
    <property type="match status" value="1"/>
</dbReference>
<name>A0ABD3I0S4_9MARC</name>
<dbReference type="Proteomes" id="UP001633002">
    <property type="component" value="Unassembled WGS sequence"/>
</dbReference>
<protein>
    <recommendedName>
        <fullName evidence="3">Reverse transcriptase domain-containing protein</fullName>
    </recommendedName>
</protein>
<reference evidence="1 2" key="1">
    <citation type="submission" date="2024-09" db="EMBL/GenBank/DDBJ databases">
        <title>Chromosome-scale assembly of Riccia sorocarpa.</title>
        <authorList>
            <person name="Paukszto L."/>
        </authorList>
    </citation>
    <scope>NUCLEOTIDE SEQUENCE [LARGE SCALE GENOMIC DNA]</scope>
    <source>
        <strain evidence="1">LP-2024</strain>
        <tissue evidence="1">Aerial parts of the thallus</tissue>
    </source>
</reference>
<proteinExistence type="predicted"/>
<organism evidence="1 2">
    <name type="scientific">Riccia sorocarpa</name>
    <dbReference type="NCBI Taxonomy" id="122646"/>
    <lineage>
        <taxon>Eukaryota</taxon>
        <taxon>Viridiplantae</taxon>
        <taxon>Streptophyta</taxon>
        <taxon>Embryophyta</taxon>
        <taxon>Marchantiophyta</taxon>
        <taxon>Marchantiopsida</taxon>
        <taxon>Marchantiidae</taxon>
        <taxon>Marchantiales</taxon>
        <taxon>Ricciaceae</taxon>
        <taxon>Riccia</taxon>
    </lineage>
</organism>
<dbReference type="PANTHER" id="PTHR33116:SF78">
    <property type="entry name" value="OS12G0587133 PROTEIN"/>
    <property type="match status" value="1"/>
</dbReference>
<evidence type="ECO:0000313" key="1">
    <source>
        <dbReference type="EMBL" id="KAL3696149.1"/>
    </source>
</evidence>
<comment type="caution">
    <text evidence="1">The sequence shown here is derived from an EMBL/GenBank/DDBJ whole genome shotgun (WGS) entry which is preliminary data.</text>
</comment>
<evidence type="ECO:0000313" key="2">
    <source>
        <dbReference type="Proteomes" id="UP001633002"/>
    </source>
</evidence>
<sequence>MTLLCWEEGEFPASMQEGIIKLLPKENSANRGDLKTISLPGDISLDVAALADDTAVFLEVHHDSFQAFQSLLDCFQSASGAKVNYKKSKILILGKYSTPPNWLANGPFLVLGRCQAARDLGVMVASNLKPQDAWAHTLASISAHLQSLSDRNLSFESRTTVLRFLIQTKLSFPVSLVRLRNSQVKTLRQLLRSLLWGLGPTDKSKTPLVSWDYLALPTSEGGLGVWDFHNFGLAFIAKYVGSLLTDPPDASWPCLFWSLCRDDIRRTKEEFLLLATSPSTQGLLFFARMIRTWDDFRLSLELRSLSFSFGGGTWSVPLLADSFLEGS</sequence>
<keyword evidence="2" id="KW-1185">Reference proteome</keyword>
<dbReference type="AlphaFoldDB" id="A0ABD3I0S4"/>
<accession>A0ABD3I0S4</accession>